<evidence type="ECO:0008006" key="3">
    <source>
        <dbReference type="Google" id="ProtNLM"/>
    </source>
</evidence>
<dbReference type="CDD" id="cd03025">
    <property type="entry name" value="DsbA_FrnE_like"/>
    <property type="match status" value="1"/>
</dbReference>
<dbReference type="PANTHER" id="PTHR13887">
    <property type="entry name" value="GLUTATHIONE S-TRANSFERASE KAPPA"/>
    <property type="match status" value="1"/>
</dbReference>
<dbReference type="InterPro" id="IPR036249">
    <property type="entry name" value="Thioredoxin-like_sf"/>
</dbReference>
<dbReference type="RefSeq" id="WP_183695362.1">
    <property type="nucleotide sequence ID" value="NZ_JACICA010000003.1"/>
</dbReference>
<dbReference type="PANTHER" id="PTHR13887:SF54">
    <property type="entry name" value="DSBA FAMILY PROTEIN"/>
    <property type="match status" value="1"/>
</dbReference>
<dbReference type="Gene3D" id="1.10.472.60">
    <property type="entry name" value="putative protein disulfide isomerase domain"/>
    <property type="match status" value="1"/>
</dbReference>
<comment type="caution">
    <text evidence="1">The sequence shown here is derived from an EMBL/GenBank/DDBJ whole genome shotgun (WGS) entry which is preliminary data.</text>
</comment>
<accession>A0A7W5UVP2</accession>
<gene>
    <name evidence="1" type="ORF">FHS60_000867</name>
</gene>
<dbReference type="AlphaFoldDB" id="A0A7W5UVP2"/>
<dbReference type="Gene3D" id="3.40.30.10">
    <property type="entry name" value="Glutaredoxin"/>
    <property type="match status" value="1"/>
</dbReference>
<reference evidence="1 2" key="1">
    <citation type="submission" date="2020-08" db="EMBL/GenBank/DDBJ databases">
        <title>Genomic Encyclopedia of Type Strains, Phase IV (KMG-IV): sequencing the most valuable type-strain genomes for metagenomic binning, comparative biology and taxonomic classification.</title>
        <authorList>
            <person name="Goeker M."/>
        </authorList>
    </citation>
    <scope>NUCLEOTIDE SEQUENCE [LARGE SCALE GENOMIC DNA]</scope>
    <source>
        <strain evidence="1 2">DSM 22548</strain>
    </source>
</reference>
<dbReference type="Proteomes" id="UP000541425">
    <property type="component" value="Unassembled WGS sequence"/>
</dbReference>
<name>A0A7W5UVP2_9BACT</name>
<dbReference type="EMBL" id="JACICA010000003">
    <property type="protein sequence ID" value="MBB3702409.1"/>
    <property type="molecule type" value="Genomic_DNA"/>
</dbReference>
<evidence type="ECO:0000313" key="1">
    <source>
        <dbReference type="EMBL" id="MBB3702409.1"/>
    </source>
</evidence>
<evidence type="ECO:0000313" key="2">
    <source>
        <dbReference type="Proteomes" id="UP000541425"/>
    </source>
</evidence>
<protein>
    <recommendedName>
        <fullName evidence="3">DsbA family protein</fullName>
    </recommendedName>
</protein>
<sequence length="245" mass="28038">MTEKNSPFGQIKIIYVMDPYCSWCYGGSQNILQLYNTYHDVVDFELLPAGMLRDEHEMHYTPRMERAILRSMEAVQRDTGRKMGEGYLRALSEEDALWNSDASCRAIEAVKRIAPNKAFAFAEALLTARFHKGLLLDNPTLFAEIGETIGINSEDLLREYLKEEVKQAAEESYNRANDHAEIYPTLMLINGTDRYKLEEGYAPYELLEERLLKILTGKPIAAEDTEEDEEDEAPRHGCHDGVCYL</sequence>
<proteinExistence type="predicted"/>
<dbReference type="SUPFAM" id="SSF52833">
    <property type="entry name" value="Thioredoxin-like"/>
    <property type="match status" value="1"/>
</dbReference>
<organism evidence="1 2">
    <name type="scientific">Alloprevotella rava</name>
    <dbReference type="NCBI Taxonomy" id="671218"/>
    <lineage>
        <taxon>Bacteria</taxon>
        <taxon>Pseudomonadati</taxon>
        <taxon>Bacteroidota</taxon>
        <taxon>Bacteroidia</taxon>
        <taxon>Bacteroidales</taxon>
        <taxon>Prevotellaceae</taxon>
        <taxon>Alloprevotella</taxon>
    </lineage>
</organism>